<evidence type="ECO:0000256" key="7">
    <source>
        <dbReference type="ARBA" id="ARBA00022801"/>
    </source>
</evidence>
<keyword evidence="5" id="KW-0964">Secreted</keyword>
<dbReference type="GO" id="GO:0000272">
    <property type="term" value="P:polysaccharide catabolic process"/>
    <property type="evidence" value="ECO:0007669"/>
    <property type="project" value="InterPro"/>
</dbReference>
<comment type="similarity">
    <text evidence="3">Belongs to the glycosyl hydrolase 5 (cellulase A) family.</text>
</comment>
<dbReference type="InterPro" id="IPR001547">
    <property type="entry name" value="Glyco_hydro_5"/>
</dbReference>
<comment type="caution">
    <text evidence="11">The sequence shown here is derived from an EMBL/GenBank/DDBJ whole genome shotgun (WGS) entry which is preliminary data.</text>
</comment>
<dbReference type="Gene3D" id="3.20.20.80">
    <property type="entry name" value="Glycosidases"/>
    <property type="match status" value="1"/>
</dbReference>
<dbReference type="PANTHER" id="PTHR31451:SF39">
    <property type="entry name" value="MANNAN ENDO-1,4-BETA-MANNOSIDASE 1"/>
    <property type="match status" value="1"/>
</dbReference>
<evidence type="ECO:0000256" key="9">
    <source>
        <dbReference type="SAM" id="MobiDB-lite"/>
    </source>
</evidence>
<organism evidence="11 12">
    <name type="scientific">Apatococcus fuscideae</name>
    <dbReference type="NCBI Taxonomy" id="2026836"/>
    <lineage>
        <taxon>Eukaryota</taxon>
        <taxon>Viridiplantae</taxon>
        <taxon>Chlorophyta</taxon>
        <taxon>core chlorophytes</taxon>
        <taxon>Trebouxiophyceae</taxon>
        <taxon>Chlorellales</taxon>
        <taxon>Chlorellaceae</taxon>
        <taxon>Apatococcus</taxon>
    </lineage>
</organism>
<evidence type="ECO:0000256" key="2">
    <source>
        <dbReference type="ARBA" id="ARBA00004613"/>
    </source>
</evidence>
<evidence type="ECO:0000313" key="12">
    <source>
        <dbReference type="Proteomes" id="UP001485043"/>
    </source>
</evidence>
<comment type="catalytic activity">
    <reaction evidence="1">
        <text>Random hydrolysis of (1-&gt;4)-beta-D-mannosidic linkages in mannans, galactomannans and glucomannans.</text>
        <dbReference type="EC" id="3.2.1.78"/>
    </reaction>
</comment>
<evidence type="ECO:0000256" key="4">
    <source>
        <dbReference type="ARBA" id="ARBA00012706"/>
    </source>
</evidence>
<dbReference type="GO" id="GO:0005576">
    <property type="term" value="C:extracellular region"/>
    <property type="evidence" value="ECO:0007669"/>
    <property type="project" value="UniProtKB-SubCell"/>
</dbReference>
<accession>A0AAW1T801</accession>
<reference evidence="11 12" key="1">
    <citation type="journal article" date="2024" name="Nat. Commun.">
        <title>Phylogenomics reveals the evolutionary origins of lichenization in chlorophyte algae.</title>
        <authorList>
            <person name="Puginier C."/>
            <person name="Libourel C."/>
            <person name="Otte J."/>
            <person name="Skaloud P."/>
            <person name="Haon M."/>
            <person name="Grisel S."/>
            <person name="Petersen M."/>
            <person name="Berrin J.G."/>
            <person name="Delaux P.M."/>
            <person name="Dal Grande F."/>
            <person name="Keller J."/>
        </authorList>
    </citation>
    <scope>NUCLEOTIDE SEQUENCE [LARGE SCALE GENOMIC DNA]</scope>
    <source>
        <strain evidence="11 12">SAG 2523</strain>
    </source>
</reference>
<feature type="compositionally biased region" description="Basic residues" evidence="9">
    <location>
        <begin position="7"/>
        <end position="19"/>
    </location>
</feature>
<name>A0AAW1T801_9CHLO</name>
<dbReference type="Proteomes" id="UP001485043">
    <property type="component" value="Unassembled WGS sequence"/>
</dbReference>
<dbReference type="InterPro" id="IPR045053">
    <property type="entry name" value="MAN-like"/>
</dbReference>
<dbReference type="SUPFAM" id="SSF51445">
    <property type="entry name" value="(Trans)glycosidases"/>
    <property type="match status" value="1"/>
</dbReference>
<dbReference type="EC" id="3.2.1.78" evidence="4"/>
<evidence type="ECO:0000256" key="3">
    <source>
        <dbReference type="ARBA" id="ARBA00005641"/>
    </source>
</evidence>
<evidence type="ECO:0000256" key="1">
    <source>
        <dbReference type="ARBA" id="ARBA00001678"/>
    </source>
</evidence>
<keyword evidence="8" id="KW-0326">Glycosidase</keyword>
<keyword evidence="12" id="KW-1185">Reference proteome</keyword>
<comment type="subcellular location">
    <subcellularLocation>
        <location evidence="2">Secreted</location>
    </subcellularLocation>
</comment>
<evidence type="ECO:0000256" key="8">
    <source>
        <dbReference type="ARBA" id="ARBA00023295"/>
    </source>
</evidence>
<keyword evidence="6" id="KW-0732">Signal</keyword>
<keyword evidence="7" id="KW-0378">Hydrolase</keyword>
<feature type="domain" description="Glycoside hydrolase family 5" evidence="10">
    <location>
        <begin position="81"/>
        <end position="312"/>
    </location>
</feature>
<evidence type="ECO:0000256" key="6">
    <source>
        <dbReference type="ARBA" id="ARBA00022729"/>
    </source>
</evidence>
<evidence type="ECO:0000313" key="11">
    <source>
        <dbReference type="EMBL" id="KAK9864661.1"/>
    </source>
</evidence>
<feature type="region of interest" description="Disordered" evidence="9">
    <location>
        <begin position="1"/>
        <end position="24"/>
    </location>
</feature>
<sequence>MLPAGVPRHHRHQALHRLPRQQALPPTQQVLPLLPTAQHLPLLRALSTNTGATGAEVAADPSVRPAADTAVTSSAATTAAAFVKTSGTGFTLNGARFYAAGSNGYYLGLISNGVQYGFTDAAISSYFSGQQGENLNAIRTWMFSNGNGEGVSTDTTNRAAQITPGVYNETVLERFDRIIATASYYNIKLICTLSNYLPELGGAQWYVDYVLGGSSPTYGSGGAITQWYTNANVIKAFQNYVTMLLNRKNIYTGRLYKNEPAVMAWELINEPEYTYNGDTAGTTVRTWINTMANFIRSIDTNHLITTGEEGFATLQPTTNTGTTASTDGSCNPCSSNTAGAASAYPFDIYHNFVNAGAKGVDFAGNLALTNINFGTVHAYPQAFGIPFSNLGDYDNYTWINTYFIASRAAIAKAANKPVILEEFGTVPQGSQTTPGSSSYTNNYGTGVVNQPRSLVYGSMLAAAATNGYAGAFPWEVYPFAASGSAFSASTITFQWGQDGSTALWAWGNYTACAIANGPTACTYARPVAEPNLVSGVKSSYCNKGQGAASPCLDCDVGFPGSNPPVNCTVAAQQAYQCSAGAFYQYVRCQATCNCQATPAG</sequence>
<dbReference type="GO" id="GO:0016985">
    <property type="term" value="F:mannan endo-1,4-beta-mannosidase activity"/>
    <property type="evidence" value="ECO:0007669"/>
    <property type="project" value="UniProtKB-EC"/>
</dbReference>
<dbReference type="Pfam" id="PF26410">
    <property type="entry name" value="GH5_mannosidase"/>
    <property type="match status" value="1"/>
</dbReference>
<dbReference type="AlphaFoldDB" id="A0AAW1T801"/>
<dbReference type="EMBL" id="JALJOV010000327">
    <property type="protein sequence ID" value="KAK9864661.1"/>
    <property type="molecule type" value="Genomic_DNA"/>
</dbReference>
<protein>
    <recommendedName>
        <fullName evidence="4">mannan endo-1,4-beta-mannosidase</fullName>
        <ecNumber evidence="4">3.2.1.78</ecNumber>
    </recommendedName>
</protein>
<dbReference type="InterPro" id="IPR017853">
    <property type="entry name" value="GH"/>
</dbReference>
<gene>
    <name evidence="11" type="ORF">WJX84_009442</name>
</gene>
<evidence type="ECO:0000256" key="5">
    <source>
        <dbReference type="ARBA" id="ARBA00022525"/>
    </source>
</evidence>
<dbReference type="PANTHER" id="PTHR31451">
    <property type="match status" value="1"/>
</dbReference>
<proteinExistence type="inferred from homology"/>
<evidence type="ECO:0000259" key="10">
    <source>
        <dbReference type="Pfam" id="PF26410"/>
    </source>
</evidence>